<dbReference type="PANTHER" id="PTHR30204:SF93">
    <property type="entry name" value="HTH MERR-TYPE DOMAIN-CONTAINING PROTEIN"/>
    <property type="match status" value="1"/>
</dbReference>
<dbReference type="CDD" id="cd00592">
    <property type="entry name" value="HTH_MerR-like"/>
    <property type="match status" value="1"/>
</dbReference>
<dbReference type="PANTHER" id="PTHR30204">
    <property type="entry name" value="REDOX-CYCLING DRUG-SENSING TRANSCRIPTIONAL ACTIVATOR SOXR"/>
    <property type="match status" value="1"/>
</dbReference>
<dbReference type="Proteomes" id="UP000323876">
    <property type="component" value="Unassembled WGS sequence"/>
</dbReference>
<accession>A0A5N0EB77</accession>
<dbReference type="RefSeq" id="WP_150404992.1">
    <property type="nucleotide sequence ID" value="NZ_JBHJYQ010000005.1"/>
</dbReference>
<dbReference type="GO" id="GO:0003700">
    <property type="term" value="F:DNA-binding transcription factor activity"/>
    <property type="evidence" value="ECO:0007669"/>
    <property type="project" value="InterPro"/>
</dbReference>
<dbReference type="SUPFAM" id="SSF46955">
    <property type="entry name" value="Putative DNA-binding domain"/>
    <property type="match status" value="1"/>
</dbReference>
<dbReference type="EMBL" id="VXLC01000015">
    <property type="protein sequence ID" value="KAA8885434.1"/>
    <property type="molecule type" value="Genomic_DNA"/>
</dbReference>
<dbReference type="InterPro" id="IPR047057">
    <property type="entry name" value="MerR_fam"/>
</dbReference>
<dbReference type="GO" id="GO:0003677">
    <property type="term" value="F:DNA binding"/>
    <property type="evidence" value="ECO:0007669"/>
    <property type="project" value="UniProtKB-KW"/>
</dbReference>
<feature type="domain" description="HTH merR-type" evidence="2">
    <location>
        <begin position="2"/>
        <end position="71"/>
    </location>
</feature>
<proteinExistence type="predicted"/>
<protein>
    <submittedName>
        <fullName evidence="3">MerR family transcriptional regulator</fullName>
    </submittedName>
</protein>
<evidence type="ECO:0000313" key="4">
    <source>
        <dbReference type="Proteomes" id="UP000323876"/>
    </source>
</evidence>
<dbReference type="InterPro" id="IPR009061">
    <property type="entry name" value="DNA-bd_dom_put_sf"/>
</dbReference>
<evidence type="ECO:0000259" key="2">
    <source>
        <dbReference type="PROSITE" id="PS50937"/>
    </source>
</evidence>
<name>A0A5N0EB77_9NOCA</name>
<gene>
    <name evidence="3" type="ORF">F3087_27730</name>
</gene>
<keyword evidence="1" id="KW-0238">DNA-binding</keyword>
<evidence type="ECO:0000256" key="1">
    <source>
        <dbReference type="ARBA" id="ARBA00023125"/>
    </source>
</evidence>
<sequence>MAWSTRQLADLAGTSVRAVRHYHEVGLLNEPERRSNGYKSYGVAHLVRLLRIKRLTDLGFSLAQIAEMGEAAEHPEQALRALDAELAASIERMQRIRVELALTLQQAAPTDLPPALAQAAAHAELSDADRAFVVVLARVLGPSGIDAYIEMLQTYKADPAAVEFDNLPADADAKTRRNLAARMVPQVRTMLTKHPNLLNPYADAPRGARYAWQTAEVAVNDLYNPAQIDVLARVGEEIEASPEPGWV</sequence>
<comment type="caution">
    <text evidence="3">The sequence shown here is derived from an EMBL/GenBank/DDBJ whole genome shotgun (WGS) entry which is preliminary data.</text>
</comment>
<dbReference type="Pfam" id="PF13411">
    <property type="entry name" value="MerR_1"/>
    <property type="match status" value="1"/>
</dbReference>
<reference evidence="3 4" key="1">
    <citation type="submission" date="2019-09" db="EMBL/GenBank/DDBJ databases">
        <authorList>
            <person name="Wang X."/>
        </authorList>
    </citation>
    <scope>NUCLEOTIDE SEQUENCE [LARGE SCALE GENOMIC DNA]</scope>
    <source>
        <strain evidence="3 4">CICC 11023</strain>
    </source>
</reference>
<evidence type="ECO:0000313" key="3">
    <source>
        <dbReference type="EMBL" id="KAA8885434.1"/>
    </source>
</evidence>
<organism evidence="3 4">
    <name type="scientific">Nocardia colli</name>
    <dbReference type="NCBI Taxonomy" id="2545717"/>
    <lineage>
        <taxon>Bacteria</taxon>
        <taxon>Bacillati</taxon>
        <taxon>Actinomycetota</taxon>
        <taxon>Actinomycetes</taxon>
        <taxon>Mycobacteriales</taxon>
        <taxon>Nocardiaceae</taxon>
        <taxon>Nocardia</taxon>
    </lineage>
</organism>
<dbReference type="OrthoDB" id="4569196at2"/>
<dbReference type="Gene3D" id="1.10.1660.10">
    <property type="match status" value="1"/>
</dbReference>
<dbReference type="InterPro" id="IPR000551">
    <property type="entry name" value="MerR-type_HTH_dom"/>
</dbReference>
<dbReference type="AlphaFoldDB" id="A0A5N0EB77"/>
<dbReference type="PROSITE" id="PS50937">
    <property type="entry name" value="HTH_MERR_2"/>
    <property type="match status" value="1"/>
</dbReference>
<keyword evidence="4" id="KW-1185">Reference proteome</keyword>
<dbReference type="SMART" id="SM00422">
    <property type="entry name" value="HTH_MERR"/>
    <property type="match status" value="1"/>
</dbReference>